<dbReference type="PANTHER" id="PTHR31170">
    <property type="entry name" value="BNAC04G53230D PROTEIN"/>
    <property type="match status" value="1"/>
</dbReference>
<name>A0AAN7FYR1_QUERU</name>
<proteinExistence type="predicted"/>
<evidence type="ECO:0000313" key="3">
    <source>
        <dbReference type="Proteomes" id="UP001324115"/>
    </source>
</evidence>
<reference evidence="2 3" key="1">
    <citation type="journal article" date="2023" name="G3 (Bethesda)">
        <title>A haplotype-resolved chromosome-scale genome for Quercus rubra L. provides insights into the genetics of adaptive traits for red oak species.</title>
        <authorList>
            <person name="Kapoor B."/>
            <person name="Jenkins J."/>
            <person name="Schmutz J."/>
            <person name="Zhebentyayeva T."/>
            <person name="Kuelheim C."/>
            <person name="Coggeshall M."/>
            <person name="Heim C."/>
            <person name="Lasky J.R."/>
            <person name="Leites L."/>
            <person name="Islam-Faridi N."/>
            <person name="Romero-Severson J."/>
            <person name="DeLeo V.L."/>
            <person name="Lucas S.M."/>
            <person name="Lazic D."/>
            <person name="Gailing O."/>
            <person name="Carlson J."/>
            <person name="Staton M."/>
        </authorList>
    </citation>
    <scope>NUCLEOTIDE SEQUENCE [LARGE SCALE GENOMIC DNA]</scope>
    <source>
        <strain evidence="2">Pseudo-F2</strain>
    </source>
</reference>
<dbReference type="InterPro" id="IPR004158">
    <property type="entry name" value="DUF247_pln"/>
</dbReference>
<keyword evidence="1" id="KW-0472">Membrane</keyword>
<sequence length="314" mass="36700">MALNKANSVAIDIEGLVASIKARMYQDLFISSNCFIFKTPTILGRINEKAYVPEAYSIWPFHHGCPELKEVEKKIKCKKNKRYARPIGYSPDEFVRILLIRSFREKNDLIFTMACMFSFLLHDLILLENQVPWMVRDHLFNMTMDPTHNEPLIELSLFMATLLSKIAHIIDVCRKLMVSSIIGEKGQLDWTLPSATRLVEAGVKIKKGEFTSYAILLDKLINTAKDLDILCENKVIDNWLSPNDAVLFFNKLYYNTHLKKEIYYQKLCKDVNEYCNSRWLRWRNYFNTPWAILSTTAIAILFILPFLQTWFTIY</sequence>
<comment type="caution">
    <text evidence="2">The sequence shown here is derived from an EMBL/GenBank/DDBJ whole genome shotgun (WGS) entry which is preliminary data.</text>
</comment>
<dbReference type="Proteomes" id="UP001324115">
    <property type="component" value="Unassembled WGS sequence"/>
</dbReference>
<gene>
    <name evidence="2" type="ORF">RGQ29_012041</name>
</gene>
<accession>A0AAN7FYR1</accession>
<dbReference type="Pfam" id="PF03140">
    <property type="entry name" value="DUF247"/>
    <property type="match status" value="2"/>
</dbReference>
<feature type="transmembrane region" description="Helical" evidence="1">
    <location>
        <begin position="290"/>
        <end position="311"/>
    </location>
</feature>
<dbReference type="AlphaFoldDB" id="A0AAN7FYR1"/>
<dbReference type="EMBL" id="JAXUIC010000002">
    <property type="protein sequence ID" value="KAK4603337.1"/>
    <property type="molecule type" value="Genomic_DNA"/>
</dbReference>
<evidence type="ECO:0000313" key="2">
    <source>
        <dbReference type="EMBL" id="KAK4603337.1"/>
    </source>
</evidence>
<organism evidence="2 3">
    <name type="scientific">Quercus rubra</name>
    <name type="common">Northern red oak</name>
    <name type="synonym">Quercus borealis</name>
    <dbReference type="NCBI Taxonomy" id="3512"/>
    <lineage>
        <taxon>Eukaryota</taxon>
        <taxon>Viridiplantae</taxon>
        <taxon>Streptophyta</taxon>
        <taxon>Embryophyta</taxon>
        <taxon>Tracheophyta</taxon>
        <taxon>Spermatophyta</taxon>
        <taxon>Magnoliopsida</taxon>
        <taxon>eudicotyledons</taxon>
        <taxon>Gunneridae</taxon>
        <taxon>Pentapetalae</taxon>
        <taxon>rosids</taxon>
        <taxon>fabids</taxon>
        <taxon>Fagales</taxon>
        <taxon>Fagaceae</taxon>
        <taxon>Quercus</taxon>
    </lineage>
</organism>
<keyword evidence="1" id="KW-0812">Transmembrane</keyword>
<dbReference type="PANTHER" id="PTHR31170:SF17">
    <property type="match status" value="1"/>
</dbReference>
<keyword evidence="3" id="KW-1185">Reference proteome</keyword>
<evidence type="ECO:0000256" key="1">
    <source>
        <dbReference type="SAM" id="Phobius"/>
    </source>
</evidence>
<protein>
    <submittedName>
        <fullName evidence="2">Uncharacterized protein</fullName>
    </submittedName>
</protein>
<keyword evidence="1" id="KW-1133">Transmembrane helix</keyword>